<sequence length="159" mass="16694">MINVGDTLPELTFSLRENGESSNPTTADLFADKKVVLFAVPGAYTPTCSNTHLPGYITLADKLKAKGVDSIICLSVNDAFVMEAWGKSQNAEEVTMLADGGAEFSQAIGLAKDTGTFGGLRSGRYSMLVENGVVKALNIEAPGKFEVSNAQSMLAALNG</sequence>
<comment type="function">
    <text evidence="3">Thiol-specific peroxidase that catalyzes the reduction of hydrogen peroxide and organic hydroperoxides to water and alcohols, respectively. Plays a role in cell protection against oxidative stress by detoxifying peroxides.</text>
</comment>
<dbReference type="InterPro" id="IPR013740">
    <property type="entry name" value="Redoxin"/>
</dbReference>
<dbReference type="EMBL" id="JBBMQS010000013">
    <property type="protein sequence ID" value="MEM5499432.1"/>
    <property type="molecule type" value="Genomic_DNA"/>
</dbReference>
<keyword evidence="3" id="KW-0049">Antioxidant</keyword>
<organism evidence="5 6">
    <name type="scientific">Paraglaciecola mesophila</name>
    <dbReference type="NCBI Taxonomy" id="197222"/>
    <lineage>
        <taxon>Bacteria</taxon>
        <taxon>Pseudomonadati</taxon>
        <taxon>Pseudomonadota</taxon>
        <taxon>Gammaproteobacteria</taxon>
        <taxon>Alteromonadales</taxon>
        <taxon>Alteromonadaceae</taxon>
        <taxon>Paraglaciecola</taxon>
    </lineage>
</organism>
<feature type="domain" description="Thioredoxin" evidence="4">
    <location>
        <begin position="2"/>
        <end position="159"/>
    </location>
</feature>
<dbReference type="CDD" id="cd03013">
    <property type="entry name" value="PRX5_like"/>
    <property type="match status" value="1"/>
</dbReference>
<accession>A0ABU9SZX2</accession>
<gene>
    <name evidence="5" type="ORF">WNY77_18620</name>
</gene>
<dbReference type="Pfam" id="PF08534">
    <property type="entry name" value="Redoxin"/>
    <property type="match status" value="1"/>
</dbReference>
<evidence type="ECO:0000313" key="6">
    <source>
        <dbReference type="Proteomes" id="UP001461163"/>
    </source>
</evidence>
<evidence type="ECO:0000313" key="5">
    <source>
        <dbReference type="EMBL" id="MEM5499432.1"/>
    </source>
</evidence>
<comment type="catalytic activity">
    <reaction evidence="3">
        <text>a hydroperoxide + 2 glutathione = an alcohol + glutathione disulfide + H2O</text>
        <dbReference type="Rhea" id="RHEA:62632"/>
        <dbReference type="ChEBI" id="CHEBI:15377"/>
        <dbReference type="ChEBI" id="CHEBI:30879"/>
        <dbReference type="ChEBI" id="CHEBI:35924"/>
        <dbReference type="ChEBI" id="CHEBI:57925"/>
        <dbReference type="ChEBI" id="CHEBI:58297"/>
        <dbReference type="EC" id="1.11.1.27"/>
    </reaction>
</comment>
<protein>
    <recommendedName>
        <fullName evidence="3">Glutathione-dependent peroxiredoxin</fullName>
        <ecNumber evidence="3">1.11.1.27</ecNumber>
    </recommendedName>
</protein>
<keyword evidence="3" id="KW-0676">Redox-active center</keyword>
<dbReference type="Proteomes" id="UP001461163">
    <property type="component" value="Unassembled WGS sequence"/>
</dbReference>
<evidence type="ECO:0000259" key="4">
    <source>
        <dbReference type="PROSITE" id="PS51352"/>
    </source>
</evidence>
<dbReference type="InterPro" id="IPR037944">
    <property type="entry name" value="PRX5-like"/>
</dbReference>
<evidence type="ECO:0000256" key="3">
    <source>
        <dbReference type="RuleBase" id="RU366011"/>
    </source>
</evidence>
<reference evidence="5 6" key="1">
    <citation type="submission" date="2024-03" db="EMBL/GenBank/DDBJ databases">
        <title>Community enrichment and isolation of bacterial strains for fucoidan degradation.</title>
        <authorList>
            <person name="Sichert A."/>
        </authorList>
    </citation>
    <scope>NUCLEOTIDE SEQUENCE [LARGE SCALE GENOMIC DNA]</scope>
    <source>
        <strain evidence="5 6">AS12</strain>
    </source>
</reference>
<keyword evidence="2 3" id="KW-0560">Oxidoreductase</keyword>
<dbReference type="SUPFAM" id="SSF52833">
    <property type="entry name" value="Thioredoxin-like"/>
    <property type="match status" value="1"/>
</dbReference>
<comment type="similarity">
    <text evidence="3">Belongs to the peroxiredoxin family. Prx5 subfamily.</text>
</comment>
<dbReference type="Gene3D" id="3.40.30.10">
    <property type="entry name" value="Glutaredoxin"/>
    <property type="match status" value="1"/>
</dbReference>
<keyword evidence="1 3" id="KW-0575">Peroxidase</keyword>
<dbReference type="EC" id="1.11.1.27" evidence="3"/>
<dbReference type="PANTHER" id="PTHR10430:SF16">
    <property type="entry name" value="PEROXIREDOXIN-5, MITOCHONDRIAL"/>
    <property type="match status" value="1"/>
</dbReference>
<keyword evidence="6" id="KW-1185">Reference proteome</keyword>
<dbReference type="PROSITE" id="PS51352">
    <property type="entry name" value="THIOREDOXIN_2"/>
    <property type="match status" value="1"/>
</dbReference>
<dbReference type="RefSeq" id="WP_342882568.1">
    <property type="nucleotide sequence ID" value="NZ_JBBMQS010000013.1"/>
</dbReference>
<evidence type="ECO:0000256" key="1">
    <source>
        <dbReference type="ARBA" id="ARBA00022559"/>
    </source>
</evidence>
<dbReference type="InterPro" id="IPR036249">
    <property type="entry name" value="Thioredoxin-like_sf"/>
</dbReference>
<comment type="caution">
    <text evidence="5">The sequence shown here is derived from an EMBL/GenBank/DDBJ whole genome shotgun (WGS) entry which is preliminary data.</text>
</comment>
<name>A0ABU9SZX2_9ALTE</name>
<evidence type="ECO:0000256" key="2">
    <source>
        <dbReference type="ARBA" id="ARBA00023002"/>
    </source>
</evidence>
<dbReference type="PANTHER" id="PTHR10430">
    <property type="entry name" value="PEROXIREDOXIN"/>
    <property type="match status" value="1"/>
</dbReference>
<dbReference type="InterPro" id="IPR013766">
    <property type="entry name" value="Thioredoxin_domain"/>
</dbReference>
<proteinExistence type="inferred from homology"/>